<dbReference type="EMBL" id="AZSI01000049">
    <property type="protein sequence ID" value="KEY62228.1"/>
    <property type="molecule type" value="Genomic_DNA"/>
</dbReference>
<comment type="caution">
    <text evidence="1">The sequence shown here is derived from an EMBL/GenBank/DDBJ whole genome shotgun (WGS) entry which is preliminary data.</text>
</comment>
<dbReference type="Proteomes" id="UP000028401">
    <property type="component" value="Unassembled WGS sequence"/>
</dbReference>
<dbReference type="GO" id="GO:0006310">
    <property type="term" value="P:DNA recombination"/>
    <property type="evidence" value="ECO:0007669"/>
    <property type="project" value="InterPro"/>
</dbReference>
<proteinExistence type="predicted"/>
<dbReference type="GO" id="GO:0006281">
    <property type="term" value="P:DNA repair"/>
    <property type="evidence" value="ECO:0007669"/>
    <property type="project" value="InterPro"/>
</dbReference>
<dbReference type="PATRIC" id="fig|1415168.3.peg.1700"/>
<accession>A0A084AA99</accession>
<evidence type="ECO:0000313" key="2">
    <source>
        <dbReference type="Proteomes" id="UP000028401"/>
    </source>
</evidence>
<sequence length="161" mass="18917">MRLFLFLIAWLRCLQLLDLEKRVKFEFELYRAISKSKDVPKSKKLILNSNDRMHFHQKAKIIQELKRITFNQVRNPLNSLEKLPLFDSTRTCSVTLTVFTPTKRRSDPDNLQPTLKAIMDGFTEAGLWSYDNHEVVKFTKYQYGGLSGTKAYRLEVDIEEV</sequence>
<evidence type="ECO:0000313" key="1">
    <source>
        <dbReference type="EMBL" id="KEY62228.1"/>
    </source>
</evidence>
<name>A0A084AA99_LACLC</name>
<dbReference type="InterPro" id="IPR036614">
    <property type="entry name" value="RusA-like_sf"/>
</dbReference>
<dbReference type="Gene3D" id="3.30.1330.70">
    <property type="entry name" value="Holliday junction resolvase RusA"/>
    <property type="match status" value="1"/>
</dbReference>
<organism evidence="1 2">
    <name type="scientific">Lactococcus cremoris subsp. cremoris GE214</name>
    <dbReference type="NCBI Taxonomy" id="1415168"/>
    <lineage>
        <taxon>Bacteria</taxon>
        <taxon>Bacillati</taxon>
        <taxon>Bacillota</taxon>
        <taxon>Bacilli</taxon>
        <taxon>Lactobacillales</taxon>
        <taxon>Streptococcaceae</taxon>
        <taxon>Lactococcus</taxon>
        <taxon>Lactococcus cremoris subsp. cremoris</taxon>
    </lineage>
</organism>
<dbReference type="AlphaFoldDB" id="A0A084AA99"/>
<gene>
    <name evidence="1" type="ORF">U725_01626</name>
</gene>
<reference evidence="1 2" key="1">
    <citation type="submission" date="2014-06" db="EMBL/GenBank/DDBJ databases">
        <title>Draft genome sequence of the putrescine producing strain Lactococcus lactis subsp cremoris GE214.</title>
        <authorList>
            <person name="Ladero V."/>
            <person name="Linares D.M."/>
            <person name="del Rio B."/>
            <person name="Mayo B."/>
            <person name="Martin M.C."/>
            <person name="Fernandez M."/>
            <person name="Alvarez M.A."/>
        </authorList>
    </citation>
    <scope>NUCLEOTIDE SEQUENCE [LARGE SCALE GENOMIC DNA]</scope>
    <source>
        <strain evidence="1 2">GE214</strain>
    </source>
</reference>
<dbReference type="GO" id="GO:0000287">
    <property type="term" value="F:magnesium ion binding"/>
    <property type="evidence" value="ECO:0007669"/>
    <property type="project" value="InterPro"/>
</dbReference>
<dbReference type="SUPFAM" id="SSF103084">
    <property type="entry name" value="Holliday junction resolvase RusA"/>
    <property type="match status" value="1"/>
</dbReference>
<protein>
    <submittedName>
        <fullName evidence="1">Putative phage related protein</fullName>
    </submittedName>
</protein>